<evidence type="ECO:0000313" key="2">
    <source>
        <dbReference type="Proteomes" id="UP000176547"/>
    </source>
</evidence>
<accession>A0A1F5NAK8</accession>
<evidence type="ECO:0000313" key="1">
    <source>
        <dbReference type="EMBL" id="OGE74613.1"/>
    </source>
</evidence>
<protein>
    <submittedName>
        <fullName evidence="1">Uncharacterized protein</fullName>
    </submittedName>
</protein>
<name>A0A1F5NAK8_9BACT</name>
<gene>
    <name evidence="1" type="ORF">A3K06_00135</name>
</gene>
<dbReference type="AlphaFoldDB" id="A0A1F5NAK8"/>
<dbReference type="Proteomes" id="UP000176547">
    <property type="component" value="Unassembled WGS sequence"/>
</dbReference>
<dbReference type="EMBL" id="MFEG01000050">
    <property type="protein sequence ID" value="OGE74613.1"/>
    <property type="molecule type" value="Genomic_DNA"/>
</dbReference>
<organism evidence="1 2">
    <name type="scientific">Candidatus Doudnabacteria bacterium RIFCSPHIGHO2_01_52_17</name>
    <dbReference type="NCBI Taxonomy" id="1817820"/>
    <lineage>
        <taxon>Bacteria</taxon>
        <taxon>Candidatus Doudnaibacteriota</taxon>
    </lineage>
</organism>
<sequence>MTKSLSRKRTRRVEIVKVPKASVGFPLLLKERKMFLGLKFPIRRPNPAPCLELKFRGKRLSVGVHSTSWYYAVPWKRMMWILSRKRPELAEVLEERILKRLKVFKVRTPPILALEREICKLI</sequence>
<proteinExistence type="predicted"/>
<reference evidence="1 2" key="1">
    <citation type="journal article" date="2016" name="Nat. Commun.">
        <title>Thousands of microbial genomes shed light on interconnected biogeochemical processes in an aquifer system.</title>
        <authorList>
            <person name="Anantharaman K."/>
            <person name="Brown C.T."/>
            <person name="Hug L.A."/>
            <person name="Sharon I."/>
            <person name="Castelle C.J."/>
            <person name="Probst A.J."/>
            <person name="Thomas B.C."/>
            <person name="Singh A."/>
            <person name="Wilkins M.J."/>
            <person name="Karaoz U."/>
            <person name="Brodie E.L."/>
            <person name="Williams K.H."/>
            <person name="Hubbard S.S."/>
            <person name="Banfield J.F."/>
        </authorList>
    </citation>
    <scope>NUCLEOTIDE SEQUENCE [LARGE SCALE GENOMIC DNA]</scope>
</reference>
<comment type="caution">
    <text evidence="1">The sequence shown here is derived from an EMBL/GenBank/DDBJ whole genome shotgun (WGS) entry which is preliminary data.</text>
</comment>